<evidence type="ECO:0000313" key="1">
    <source>
        <dbReference type="EMBL" id="POY36284.1"/>
    </source>
</evidence>
<name>A0A2S5A181_9SPHI</name>
<protein>
    <recommendedName>
        <fullName evidence="3">PKD-like family protein</fullName>
    </recommendedName>
</protein>
<dbReference type="Proteomes" id="UP000236893">
    <property type="component" value="Unassembled WGS sequence"/>
</dbReference>
<dbReference type="EMBL" id="PQVF01000007">
    <property type="protein sequence ID" value="POY36284.1"/>
    <property type="molecule type" value="Genomic_DNA"/>
</dbReference>
<organism evidence="1 2">
    <name type="scientific">Solitalea longa</name>
    <dbReference type="NCBI Taxonomy" id="2079460"/>
    <lineage>
        <taxon>Bacteria</taxon>
        <taxon>Pseudomonadati</taxon>
        <taxon>Bacteroidota</taxon>
        <taxon>Sphingobacteriia</taxon>
        <taxon>Sphingobacteriales</taxon>
        <taxon>Sphingobacteriaceae</taxon>
        <taxon>Solitalea</taxon>
    </lineage>
</organism>
<dbReference type="RefSeq" id="WP_103789202.1">
    <property type="nucleotide sequence ID" value="NZ_PQVF01000007.1"/>
</dbReference>
<sequence length="507" mass="57552">MKKIYSYLLAASIVIASSCKKDLGNYEYHDINKVTVSNISETGTITAVFGKPLTIKPEVSYTMDTKGDPSRYSYEWTYFDRTDAGKIKVLATTKDLEFEGFPLKVTQDPYQFYYRITDKETGVRFDHPFKLNVRNEINEGWLLMTDVNGNAQLDLISLNLDNTTFTPINDLLAKTGSDLKLKGKPLMVYSYDTGTPFVAPGINLPYGIYVGTDHETNRIQPDNFSYSSNYNIENEVFGYASPENFHYDVLRKSGLNGRAYMIANGDLFLYDKTYGVRFSTPLNYLNGKLFKIAPFIPINENDGNGTCVVFDVENKRFVKHSISTNATVSTFTDPVVASRKFSYSIGMDLIYMDYYLSAKEVVAILKNASNQYWLAAFLPAGTQNYYDQMTATDFDKAEQIAISPDLGYIFYNVDGKVYEYDRATKNTKLMLDKGAEKISVLKFQTFHKTTKYKDYNKLIVCSYDPALPADKNAKMEMFTVPTVHGDLVLDKTFTGFGKVVSLHYRER</sequence>
<reference evidence="1 2" key="1">
    <citation type="submission" date="2018-01" db="EMBL/GenBank/DDBJ databases">
        <authorList>
            <person name="Gaut B.S."/>
            <person name="Morton B.R."/>
            <person name="Clegg M.T."/>
            <person name="Duvall M.R."/>
        </authorList>
    </citation>
    <scope>NUCLEOTIDE SEQUENCE [LARGE SCALE GENOMIC DNA]</scope>
    <source>
        <strain evidence="1 2">HR-AV</strain>
    </source>
</reference>
<comment type="caution">
    <text evidence="1">The sequence shown here is derived from an EMBL/GenBank/DDBJ whole genome shotgun (WGS) entry which is preliminary data.</text>
</comment>
<proteinExistence type="predicted"/>
<evidence type="ECO:0000313" key="2">
    <source>
        <dbReference type="Proteomes" id="UP000236893"/>
    </source>
</evidence>
<dbReference type="PROSITE" id="PS51257">
    <property type="entry name" value="PROKAR_LIPOPROTEIN"/>
    <property type="match status" value="1"/>
</dbReference>
<dbReference type="OrthoDB" id="1095195at2"/>
<evidence type="ECO:0008006" key="3">
    <source>
        <dbReference type="Google" id="ProtNLM"/>
    </source>
</evidence>
<accession>A0A2S5A181</accession>
<dbReference type="Pfam" id="PF16407">
    <property type="entry name" value="PKD_2"/>
    <property type="match status" value="1"/>
</dbReference>
<dbReference type="InterPro" id="IPR032183">
    <property type="entry name" value="PKD-like"/>
</dbReference>
<dbReference type="AlphaFoldDB" id="A0A2S5A181"/>
<keyword evidence="2" id="KW-1185">Reference proteome</keyword>
<gene>
    <name evidence="1" type="ORF">C3K47_11045</name>
</gene>